<dbReference type="GO" id="GO:0009098">
    <property type="term" value="P:L-leucine biosynthetic process"/>
    <property type="evidence" value="ECO:0007669"/>
    <property type="project" value="UniProtKB-UniPathway"/>
</dbReference>
<evidence type="ECO:0000256" key="12">
    <source>
        <dbReference type="RuleBase" id="RU364094"/>
    </source>
</evidence>
<name>A0A7X6A4V6_9ACTN</name>
<evidence type="ECO:0000256" key="1">
    <source>
        <dbReference type="ARBA" id="ARBA00001933"/>
    </source>
</evidence>
<dbReference type="CDD" id="cd00449">
    <property type="entry name" value="PLPDE_IV"/>
    <property type="match status" value="1"/>
</dbReference>
<dbReference type="GO" id="GO:0004084">
    <property type="term" value="F:branched-chain-amino-acid transaminase activity"/>
    <property type="evidence" value="ECO:0007669"/>
    <property type="project" value="UniProtKB-EC"/>
</dbReference>
<reference evidence="13 14" key="1">
    <citation type="submission" date="2020-03" db="EMBL/GenBank/DDBJ databases">
        <title>Sequencing the genomes of 1000 actinobacteria strains.</title>
        <authorList>
            <person name="Klenk H.-P."/>
        </authorList>
    </citation>
    <scope>NUCLEOTIDE SEQUENCE [LARGE SCALE GENOMIC DNA]</scope>
    <source>
        <strain evidence="13 14">DSM 45490</strain>
    </source>
</reference>
<keyword evidence="12" id="KW-0100">Branched-chain amino acid biosynthesis</keyword>
<comment type="cofactor">
    <cofactor evidence="1 12">
        <name>pyridoxal 5'-phosphate</name>
        <dbReference type="ChEBI" id="CHEBI:597326"/>
    </cofactor>
</comment>
<dbReference type="RefSeq" id="WP_167215905.1">
    <property type="nucleotide sequence ID" value="NZ_JAASRO010000001.1"/>
</dbReference>
<dbReference type="Pfam" id="PF01063">
    <property type="entry name" value="Aminotran_4"/>
    <property type="match status" value="1"/>
</dbReference>
<keyword evidence="14" id="KW-1185">Reference proteome</keyword>
<evidence type="ECO:0000256" key="6">
    <source>
        <dbReference type="ARBA" id="ARBA00022576"/>
    </source>
</evidence>
<proteinExistence type="inferred from homology"/>
<comment type="catalytic activity">
    <reaction evidence="9 12">
        <text>L-valine + 2-oxoglutarate = 3-methyl-2-oxobutanoate + L-glutamate</text>
        <dbReference type="Rhea" id="RHEA:24813"/>
        <dbReference type="ChEBI" id="CHEBI:11851"/>
        <dbReference type="ChEBI" id="CHEBI:16810"/>
        <dbReference type="ChEBI" id="CHEBI:29985"/>
        <dbReference type="ChEBI" id="CHEBI:57762"/>
        <dbReference type="EC" id="2.6.1.42"/>
    </reaction>
</comment>
<gene>
    <name evidence="12" type="primary">ilvE</name>
    <name evidence="13" type="ORF">BJY22_007132</name>
</gene>
<dbReference type="Gene3D" id="3.30.470.10">
    <property type="match status" value="1"/>
</dbReference>
<dbReference type="EC" id="2.6.1.42" evidence="12"/>
<dbReference type="EMBL" id="JAASRO010000001">
    <property type="protein sequence ID" value="NIK61415.1"/>
    <property type="molecule type" value="Genomic_DNA"/>
</dbReference>
<dbReference type="NCBIfam" id="NF005146">
    <property type="entry name" value="PRK06606.1"/>
    <property type="match status" value="1"/>
</dbReference>
<dbReference type="PANTHER" id="PTHR42743:SF4">
    <property type="entry name" value="BRANCHED-CHAIN-AMINO-ACID AMINOTRANSFERASE-RELATED"/>
    <property type="match status" value="1"/>
</dbReference>
<comment type="pathway">
    <text evidence="3 12">Amino-acid biosynthesis; L-valine biosynthesis; L-valine from pyruvate: step 4/4.</text>
</comment>
<dbReference type="UniPathway" id="UPA00047">
    <property type="reaction ID" value="UER00058"/>
</dbReference>
<dbReference type="Proteomes" id="UP000555407">
    <property type="component" value="Unassembled WGS sequence"/>
</dbReference>
<protein>
    <recommendedName>
        <fullName evidence="12">Branched-chain-amino-acid aminotransferase</fullName>
        <shortName evidence="12">BCAT</shortName>
        <ecNumber evidence="12">2.6.1.42</ecNumber>
    </recommendedName>
</protein>
<evidence type="ECO:0000256" key="7">
    <source>
        <dbReference type="ARBA" id="ARBA00022679"/>
    </source>
</evidence>
<dbReference type="InterPro" id="IPR036038">
    <property type="entry name" value="Aminotransferase-like"/>
</dbReference>
<comment type="catalytic activity">
    <reaction evidence="10 12">
        <text>L-isoleucine + 2-oxoglutarate = (S)-3-methyl-2-oxopentanoate + L-glutamate</text>
        <dbReference type="Rhea" id="RHEA:24801"/>
        <dbReference type="ChEBI" id="CHEBI:16810"/>
        <dbReference type="ChEBI" id="CHEBI:29985"/>
        <dbReference type="ChEBI" id="CHEBI:35146"/>
        <dbReference type="ChEBI" id="CHEBI:58045"/>
        <dbReference type="EC" id="2.6.1.42"/>
    </reaction>
</comment>
<dbReference type="FunFam" id="3.20.10.10:FF:000002">
    <property type="entry name" value="D-alanine aminotransferase"/>
    <property type="match status" value="1"/>
</dbReference>
<dbReference type="UniPathway" id="UPA00049">
    <property type="reaction ID" value="UER00062"/>
</dbReference>
<dbReference type="GO" id="GO:0009097">
    <property type="term" value="P:isoleucine biosynthetic process"/>
    <property type="evidence" value="ECO:0007669"/>
    <property type="project" value="UniProtKB-UniPathway"/>
</dbReference>
<evidence type="ECO:0000313" key="13">
    <source>
        <dbReference type="EMBL" id="NIK61415.1"/>
    </source>
</evidence>
<keyword evidence="12" id="KW-0028">Amino-acid biosynthesis</keyword>
<dbReference type="Gene3D" id="3.20.10.10">
    <property type="entry name" value="D-amino Acid Aminotransferase, subunit A, domain 2"/>
    <property type="match status" value="1"/>
</dbReference>
<dbReference type="AlphaFoldDB" id="A0A7X6A4V6"/>
<evidence type="ECO:0000256" key="9">
    <source>
        <dbReference type="ARBA" id="ARBA00048212"/>
    </source>
</evidence>
<comment type="pathway">
    <text evidence="2 12">Amino-acid biosynthesis; L-isoleucine biosynthesis; L-isoleucine from 2-oxobutanoate: step 4/4.</text>
</comment>
<comment type="similarity">
    <text evidence="5 12">Belongs to the class-IV pyridoxal-phosphate-dependent aminotransferase family.</text>
</comment>
<evidence type="ECO:0000256" key="11">
    <source>
        <dbReference type="ARBA" id="ARBA00049229"/>
    </source>
</evidence>
<evidence type="ECO:0000256" key="8">
    <source>
        <dbReference type="ARBA" id="ARBA00022898"/>
    </source>
</evidence>
<keyword evidence="7 12" id="KW-0808">Transferase</keyword>
<dbReference type="InterPro" id="IPR043131">
    <property type="entry name" value="BCAT-like_N"/>
</dbReference>
<dbReference type="SUPFAM" id="SSF56752">
    <property type="entry name" value="D-aminoacid aminotransferase-like PLP-dependent enzymes"/>
    <property type="match status" value="1"/>
</dbReference>
<dbReference type="PANTHER" id="PTHR42743">
    <property type="entry name" value="AMINO-ACID AMINOTRANSFERASE"/>
    <property type="match status" value="1"/>
</dbReference>
<dbReference type="InterPro" id="IPR001544">
    <property type="entry name" value="Aminotrans_IV"/>
</dbReference>
<evidence type="ECO:0000313" key="14">
    <source>
        <dbReference type="Proteomes" id="UP000555407"/>
    </source>
</evidence>
<comment type="catalytic activity">
    <reaction evidence="11 12">
        <text>L-leucine + 2-oxoglutarate = 4-methyl-2-oxopentanoate + L-glutamate</text>
        <dbReference type="Rhea" id="RHEA:18321"/>
        <dbReference type="ChEBI" id="CHEBI:16810"/>
        <dbReference type="ChEBI" id="CHEBI:17865"/>
        <dbReference type="ChEBI" id="CHEBI:29985"/>
        <dbReference type="ChEBI" id="CHEBI:57427"/>
        <dbReference type="EC" id="2.6.1.42"/>
    </reaction>
</comment>
<evidence type="ECO:0000256" key="10">
    <source>
        <dbReference type="ARBA" id="ARBA00048798"/>
    </source>
</evidence>
<dbReference type="InterPro" id="IPR050571">
    <property type="entry name" value="Class-IV_PLP-Dep_Aminotrnsfr"/>
</dbReference>
<dbReference type="GO" id="GO:0009099">
    <property type="term" value="P:L-valine biosynthetic process"/>
    <property type="evidence" value="ECO:0007669"/>
    <property type="project" value="UniProtKB-UniPathway"/>
</dbReference>
<organism evidence="13 14">
    <name type="scientific">Kribbella shirazensis</name>
    <dbReference type="NCBI Taxonomy" id="1105143"/>
    <lineage>
        <taxon>Bacteria</taxon>
        <taxon>Bacillati</taxon>
        <taxon>Actinomycetota</taxon>
        <taxon>Actinomycetes</taxon>
        <taxon>Propionibacteriales</taxon>
        <taxon>Kribbellaceae</taxon>
        <taxon>Kribbella</taxon>
    </lineage>
</organism>
<dbReference type="NCBIfam" id="TIGR01122">
    <property type="entry name" value="ilvE_I"/>
    <property type="match status" value="1"/>
</dbReference>
<dbReference type="UniPathway" id="UPA00048">
    <property type="reaction ID" value="UER00073"/>
</dbReference>
<keyword evidence="6 12" id="KW-0032">Aminotransferase</keyword>
<comment type="pathway">
    <text evidence="4 12">Amino-acid biosynthesis; L-leucine biosynthesis; L-leucine from 3-methyl-2-oxobutanoate: step 4/4.</text>
</comment>
<keyword evidence="8 12" id="KW-0663">Pyridoxal phosphate</keyword>
<comment type="function">
    <text evidence="12">Acts on leucine, isoleucine and valine.</text>
</comment>
<evidence type="ECO:0000256" key="4">
    <source>
        <dbReference type="ARBA" id="ARBA00005072"/>
    </source>
</evidence>
<evidence type="ECO:0000256" key="2">
    <source>
        <dbReference type="ARBA" id="ARBA00004824"/>
    </source>
</evidence>
<accession>A0A7X6A4V6</accession>
<evidence type="ECO:0000256" key="5">
    <source>
        <dbReference type="ARBA" id="ARBA00009320"/>
    </source>
</evidence>
<sequence length="307" mass="33895">MSPKNSWMNGRLVPWADSTIHISTEAVLRGGAVFEGIRVYRSRDDELVLFRLDDHMRRLYQTSLRFLQMPLAYKPAELAQGIAALLEADGVASDAHIRVVVYYEELTPGRERETETGAFIIVREGLAMSDGATRASLSPWRRMSDVATPPRVKASANYLNSRVAITDAQRKGFDTAIMLNDRGKVSEGPTMNLFLVRDGSLITPRVTDGILEGITRATVIDLADQLGIPLAEREIDPSELFIADEVFFCGTAYEVEPVIEIDGYVVGDGEAGPITTRIRDSYFAIARGETSAPTGWITPVRDLMVAR</sequence>
<comment type="caution">
    <text evidence="13">The sequence shown here is derived from an EMBL/GenBank/DDBJ whole genome shotgun (WGS) entry which is preliminary data.</text>
</comment>
<dbReference type="InterPro" id="IPR005785">
    <property type="entry name" value="B_amino_transI"/>
</dbReference>
<evidence type="ECO:0000256" key="3">
    <source>
        <dbReference type="ARBA" id="ARBA00004931"/>
    </source>
</evidence>
<dbReference type="InterPro" id="IPR043132">
    <property type="entry name" value="BCAT-like_C"/>
</dbReference>